<evidence type="ECO:0000313" key="3">
    <source>
        <dbReference type="EMBL" id="AHH98568.1"/>
    </source>
</evidence>
<gene>
    <name evidence="3" type="ORF">KALB_5206</name>
</gene>
<keyword evidence="4" id="KW-1185">Reference proteome</keyword>
<dbReference type="Proteomes" id="UP000019225">
    <property type="component" value="Chromosome"/>
</dbReference>
<name>W5WBL4_9PSEU</name>
<evidence type="ECO:0000313" key="4">
    <source>
        <dbReference type="Proteomes" id="UP000019225"/>
    </source>
</evidence>
<dbReference type="STRING" id="1449976.KALB_5206"/>
<feature type="region of interest" description="Disordered" evidence="1">
    <location>
        <begin position="30"/>
        <end position="54"/>
    </location>
</feature>
<evidence type="ECO:0000256" key="2">
    <source>
        <dbReference type="SAM" id="SignalP"/>
    </source>
</evidence>
<dbReference type="KEGG" id="kal:KALB_5206"/>
<dbReference type="EMBL" id="CP007155">
    <property type="protein sequence ID" value="AHH98568.1"/>
    <property type="molecule type" value="Genomic_DNA"/>
</dbReference>
<evidence type="ECO:0000256" key="1">
    <source>
        <dbReference type="SAM" id="MobiDB-lite"/>
    </source>
</evidence>
<dbReference type="AlphaFoldDB" id="W5WBL4"/>
<dbReference type="HOGENOM" id="CLU_097940_0_0_11"/>
<organism evidence="3 4">
    <name type="scientific">Kutzneria albida DSM 43870</name>
    <dbReference type="NCBI Taxonomy" id="1449976"/>
    <lineage>
        <taxon>Bacteria</taxon>
        <taxon>Bacillati</taxon>
        <taxon>Actinomycetota</taxon>
        <taxon>Actinomycetes</taxon>
        <taxon>Pseudonocardiales</taxon>
        <taxon>Pseudonocardiaceae</taxon>
        <taxon>Kutzneria</taxon>
    </lineage>
</organism>
<evidence type="ECO:0008006" key="5">
    <source>
        <dbReference type="Google" id="ProtNLM"/>
    </source>
</evidence>
<feature type="chain" id="PRO_5039418784" description="Secreted protein" evidence="2">
    <location>
        <begin position="28"/>
        <end position="198"/>
    </location>
</feature>
<sequence length="198" mass="20370">MNATVNSVMHRILQTGTCLLLAAAVVACSPQTTSTPTPTPTSTSSSASDSAVPKVASPKKLTGVPACQLLTTQQLQTLGAATNPKTGKSPWGEGSCEWNTAEVAIHLSPDTTTGKGLAQTYSSKSKFDSFQPTTVAGYPSVQVDKQDISCGLFVGVSDTQVLSLTVFIDGKGNPDYHNPCAFAPKVATAVLANLPAGQ</sequence>
<keyword evidence="2" id="KW-0732">Signal</keyword>
<dbReference type="RefSeq" id="WP_025358572.1">
    <property type="nucleotide sequence ID" value="NZ_CP007155.1"/>
</dbReference>
<feature type="signal peptide" evidence="2">
    <location>
        <begin position="1"/>
        <end position="27"/>
    </location>
</feature>
<dbReference type="InterPro" id="IPR024520">
    <property type="entry name" value="DUF3558"/>
</dbReference>
<proteinExistence type="predicted"/>
<dbReference type="OrthoDB" id="3697076at2"/>
<dbReference type="eggNOG" id="ENOG502ZUNC">
    <property type="taxonomic scope" value="Bacteria"/>
</dbReference>
<accession>W5WBL4</accession>
<reference evidence="3 4" key="1">
    <citation type="journal article" date="2014" name="BMC Genomics">
        <title>Complete genome sequence of producer of the glycopeptide antibiotic Aculeximycin Kutzneria albida DSM 43870T, a representative of minor genus of Pseudonocardiaceae.</title>
        <authorList>
            <person name="Rebets Y."/>
            <person name="Tokovenko B."/>
            <person name="Lushchyk I."/>
            <person name="Ruckert C."/>
            <person name="Zaburannyi N."/>
            <person name="Bechthold A."/>
            <person name="Kalinowski J."/>
            <person name="Luzhetskyy A."/>
        </authorList>
    </citation>
    <scope>NUCLEOTIDE SEQUENCE [LARGE SCALE GENOMIC DNA]</scope>
    <source>
        <strain evidence="3">DSM 43870</strain>
    </source>
</reference>
<dbReference type="Pfam" id="PF12079">
    <property type="entry name" value="DUF3558"/>
    <property type="match status" value="1"/>
</dbReference>
<protein>
    <recommendedName>
        <fullName evidence="5">Secreted protein</fullName>
    </recommendedName>
</protein>